<dbReference type="SUPFAM" id="SSF47769">
    <property type="entry name" value="SAM/Pointed domain"/>
    <property type="match status" value="1"/>
</dbReference>
<dbReference type="AlphaFoldDB" id="A0A7D9DJL9"/>
<comment type="caution">
    <text evidence="1">The sequence shown here is derived from an EMBL/GenBank/DDBJ whole genome shotgun (WGS) entry which is preliminary data.</text>
</comment>
<reference evidence="1" key="1">
    <citation type="submission" date="2020-04" db="EMBL/GenBank/DDBJ databases">
        <authorList>
            <person name="Alioto T."/>
            <person name="Alioto T."/>
            <person name="Gomez Garrido J."/>
        </authorList>
    </citation>
    <scope>NUCLEOTIDE SEQUENCE</scope>
    <source>
        <strain evidence="1">A484AB</strain>
    </source>
</reference>
<dbReference type="InterPro" id="IPR039161">
    <property type="entry name" value="C19orf47-like"/>
</dbReference>
<accession>A0A7D9DJL9</accession>
<dbReference type="GO" id="GO:0005634">
    <property type="term" value="C:nucleus"/>
    <property type="evidence" value="ECO:0007669"/>
    <property type="project" value="TreeGrafter"/>
</dbReference>
<dbReference type="InterPro" id="IPR013761">
    <property type="entry name" value="SAM/pointed_sf"/>
</dbReference>
<name>A0A7D9DJL9_PARCT</name>
<protein>
    <submittedName>
        <fullName evidence="1">Uncharacterized protein</fullName>
    </submittedName>
</protein>
<evidence type="ECO:0000313" key="2">
    <source>
        <dbReference type="Proteomes" id="UP001152795"/>
    </source>
</evidence>
<dbReference type="Gene3D" id="1.10.150.50">
    <property type="entry name" value="Transcription Factor, Ets-1"/>
    <property type="match status" value="1"/>
</dbReference>
<dbReference type="Pfam" id="PF18017">
    <property type="entry name" value="SAM_4"/>
    <property type="match status" value="1"/>
</dbReference>
<sequence>MAESTCGFDSKLCTEYAELFKRNRIQESFLPNLNYQLLRGMGIDIVGDIIAILKTIAESDDVYESDNNIRTISKIYGRNKNQSITEYQKAVNDSSFVLAKENPALLADRKELMSKAQAKVRETSGFTSLTSVTKDQNKEVPSPIIVDASCEVANDKNVTSAQPFINCASLHVDNDASSTTSVPAEILKNSHNLSVNVGSSIECGNSSNSGQSSYCADQNFF</sequence>
<dbReference type="PANTHER" id="PTHR21359">
    <property type="entry name" value="DUF5577 DOMAIN-CONTAINING PROTEIN"/>
    <property type="match status" value="1"/>
</dbReference>
<organism evidence="1 2">
    <name type="scientific">Paramuricea clavata</name>
    <name type="common">Red gorgonian</name>
    <name type="synonym">Violescent sea-whip</name>
    <dbReference type="NCBI Taxonomy" id="317549"/>
    <lineage>
        <taxon>Eukaryota</taxon>
        <taxon>Metazoa</taxon>
        <taxon>Cnidaria</taxon>
        <taxon>Anthozoa</taxon>
        <taxon>Octocorallia</taxon>
        <taxon>Malacalcyonacea</taxon>
        <taxon>Plexauridae</taxon>
        <taxon>Paramuricea</taxon>
    </lineage>
</organism>
<gene>
    <name evidence="1" type="ORF">PACLA_8A037841</name>
</gene>
<dbReference type="EMBL" id="CACRXK020001136">
    <property type="protein sequence ID" value="CAB3987210.1"/>
    <property type="molecule type" value="Genomic_DNA"/>
</dbReference>
<dbReference type="PANTHER" id="PTHR21359:SF1">
    <property type="entry name" value="DUF5577 DOMAIN-CONTAINING PROTEIN"/>
    <property type="match status" value="1"/>
</dbReference>
<dbReference type="OrthoDB" id="10067653at2759"/>
<dbReference type="Proteomes" id="UP001152795">
    <property type="component" value="Unassembled WGS sequence"/>
</dbReference>
<keyword evidence="2" id="KW-1185">Reference proteome</keyword>
<evidence type="ECO:0000313" key="1">
    <source>
        <dbReference type="EMBL" id="CAB3987210.1"/>
    </source>
</evidence>
<proteinExistence type="predicted"/>